<feature type="transmembrane region" description="Helical" evidence="1">
    <location>
        <begin position="176"/>
        <end position="198"/>
    </location>
</feature>
<dbReference type="AlphaFoldDB" id="G0UQ71"/>
<protein>
    <submittedName>
        <fullName evidence="3">Uncharacterized protein</fullName>
    </submittedName>
</protein>
<keyword evidence="1" id="KW-0472">Membrane</keyword>
<organism evidence="3">
    <name type="scientific">Trypanosoma congolense (strain IL3000)</name>
    <dbReference type="NCBI Taxonomy" id="1068625"/>
    <lineage>
        <taxon>Eukaryota</taxon>
        <taxon>Discoba</taxon>
        <taxon>Euglenozoa</taxon>
        <taxon>Kinetoplastea</taxon>
        <taxon>Metakinetoplastina</taxon>
        <taxon>Trypanosomatida</taxon>
        <taxon>Trypanosomatidae</taxon>
        <taxon>Trypanosoma</taxon>
        <taxon>Nannomonas</taxon>
    </lineage>
</organism>
<evidence type="ECO:0000256" key="2">
    <source>
        <dbReference type="SAM" id="SignalP"/>
    </source>
</evidence>
<keyword evidence="1" id="KW-0812">Transmembrane</keyword>
<reference evidence="3" key="1">
    <citation type="journal article" date="2012" name="Proc. Natl. Acad. Sci. U.S.A.">
        <title>Antigenic diversity is generated by distinct evolutionary mechanisms in African trypanosome species.</title>
        <authorList>
            <person name="Jackson A.P."/>
            <person name="Berry A."/>
            <person name="Aslett M."/>
            <person name="Allison H.C."/>
            <person name="Burton P."/>
            <person name="Vavrova-Anderson J."/>
            <person name="Brown R."/>
            <person name="Browne H."/>
            <person name="Corton N."/>
            <person name="Hauser H."/>
            <person name="Gamble J."/>
            <person name="Gilderthorp R."/>
            <person name="Marcello L."/>
            <person name="McQuillan J."/>
            <person name="Otto T.D."/>
            <person name="Quail M.A."/>
            <person name="Sanders M.J."/>
            <person name="van Tonder A."/>
            <person name="Ginger M.L."/>
            <person name="Field M.C."/>
            <person name="Barry J.D."/>
            <person name="Hertz-Fowler C."/>
            <person name="Berriman M."/>
        </authorList>
    </citation>
    <scope>NUCLEOTIDE SEQUENCE</scope>
    <source>
        <strain evidence="3">IL3000</strain>
    </source>
</reference>
<keyword evidence="1" id="KW-1133">Transmembrane helix</keyword>
<keyword evidence="2" id="KW-0732">Signal</keyword>
<evidence type="ECO:0000313" key="3">
    <source>
        <dbReference type="EMBL" id="CCC91532.1"/>
    </source>
</evidence>
<feature type="signal peptide" evidence="2">
    <location>
        <begin position="1"/>
        <end position="21"/>
    </location>
</feature>
<dbReference type="EMBL" id="HE575320">
    <property type="protein sequence ID" value="CCC91532.1"/>
    <property type="molecule type" value="Genomic_DNA"/>
</dbReference>
<accession>G0UQ71</accession>
<gene>
    <name evidence="3" type="ORF">TCIL3000_7_3460</name>
</gene>
<dbReference type="VEuPathDB" id="TriTrypDB:TcIL3000_7_3460"/>
<evidence type="ECO:0000256" key="1">
    <source>
        <dbReference type="SAM" id="Phobius"/>
    </source>
</evidence>
<sequence length="514" mass="54990">MTTNALLSFAVALLLVGPISALAKAGSCFGEASDMTVYPSTIPANNGTSHHTLVFTGDEWEKVKGREGKKLDAALLHDVYEQLLRTHAFNTAVSIDDIDVGNGLEVTLTVVQEPLLSGPEQKLQHMWNPHEVSSLIMQGSFNLTKKLYKKHDFSLGSVRLPIMNGNIYNCGKTCSFLRTVVTLLSLVMAAVIGTTVCFRRKWAREAKKHQDSLAVKAAIDVLGADDDGTQLPGAGEVVIITAKDEEEEALPIPTGRMPLVSNARDGKGMLMHSQVPVPNVLSVDENQGKALAYPHMLAPNVLSVDENQGKALPYPHMQALNVLSVDENQEKALAYPHMLAPNVLSVDGNQGKALPYPHMQALNAPTFAYRRPIGLLSPLAVPRATKKSLRGMAPLPPIAMPNVLRGEYATAALRTPLIAPAGAYTREEELMPLPSVAMPAAPSTEVEKPAAVAPLMNPAGANTREEELMPLPSVAMSAAPSTEVEKPAAVAASSTNNVLNTGSDQVVMLPPDEW</sequence>
<feature type="chain" id="PRO_5003410102" evidence="2">
    <location>
        <begin position="22"/>
        <end position="514"/>
    </location>
</feature>
<name>G0UQ71_TRYCI</name>
<proteinExistence type="predicted"/>